<dbReference type="Pfam" id="PF13743">
    <property type="entry name" value="Thioredoxin_5"/>
    <property type="match status" value="1"/>
</dbReference>
<accession>A0A3B0XQ00</accession>
<name>A0A3B0XQ00_9ZZZZ</name>
<sequence>MSQQNTVLYYFHDPMCSWCWGFKPVLAQLTQGLSNTLQIEHVVGGLAADSDMPMPEKMQTQIKSNWQAIQQTIPGTEFNYDFWDSCMPRRSTYPACRAVLASKQLMPDKHSEMNSAIQQAYYLQARNPSDYNVLYSLAEDIGHNRAQL</sequence>
<dbReference type="EMBL" id="UOFJ01000450">
    <property type="protein sequence ID" value="VAW69631.1"/>
    <property type="molecule type" value="Genomic_DNA"/>
</dbReference>
<dbReference type="PANTHER" id="PTHR13887:SF54">
    <property type="entry name" value="DSBA FAMILY PROTEIN"/>
    <property type="match status" value="1"/>
</dbReference>
<protein>
    <submittedName>
        <fullName evidence="1">Thioredoxin</fullName>
    </submittedName>
</protein>
<gene>
    <name evidence="1" type="ORF">MNBD_GAMMA10-1016</name>
</gene>
<dbReference type="Gene3D" id="3.40.30.10">
    <property type="entry name" value="Glutaredoxin"/>
    <property type="match status" value="1"/>
</dbReference>
<dbReference type="AlphaFoldDB" id="A0A3B0XQ00"/>
<dbReference type="PANTHER" id="PTHR13887">
    <property type="entry name" value="GLUTATHIONE S-TRANSFERASE KAPPA"/>
    <property type="match status" value="1"/>
</dbReference>
<organism evidence="1">
    <name type="scientific">hydrothermal vent metagenome</name>
    <dbReference type="NCBI Taxonomy" id="652676"/>
    <lineage>
        <taxon>unclassified sequences</taxon>
        <taxon>metagenomes</taxon>
        <taxon>ecological metagenomes</taxon>
    </lineage>
</organism>
<proteinExistence type="predicted"/>
<evidence type="ECO:0000313" key="1">
    <source>
        <dbReference type="EMBL" id="VAW69631.1"/>
    </source>
</evidence>
<dbReference type="CDD" id="cd03025">
    <property type="entry name" value="DsbA_FrnE_like"/>
    <property type="match status" value="1"/>
</dbReference>
<reference evidence="1" key="1">
    <citation type="submission" date="2018-06" db="EMBL/GenBank/DDBJ databases">
        <authorList>
            <person name="Zhirakovskaya E."/>
        </authorList>
    </citation>
    <scope>NUCLEOTIDE SEQUENCE</scope>
</reference>
<dbReference type="InterPro" id="IPR036249">
    <property type="entry name" value="Thioredoxin-like_sf"/>
</dbReference>
<dbReference type="SUPFAM" id="SSF52833">
    <property type="entry name" value="Thioredoxin-like"/>
    <property type="match status" value="1"/>
</dbReference>